<proteinExistence type="predicted"/>
<name>A0ABQ1GN41_9GAMM</name>
<organism evidence="1 2">
    <name type="scientific">Dyella nitratireducens</name>
    <dbReference type="NCBI Taxonomy" id="1849580"/>
    <lineage>
        <taxon>Bacteria</taxon>
        <taxon>Pseudomonadati</taxon>
        <taxon>Pseudomonadota</taxon>
        <taxon>Gammaproteobacteria</taxon>
        <taxon>Lysobacterales</taxon>
        <taxon>Rhodanobacteraceae</taxon>
        <taxon>Dyella</taxon>
    </lineage>
</organism>
<evidence type="ECO:0000313" key="2">
    <source>
        <dbReference type="Proteomes" id="UP000620046"/>
    </source>
</evidence>
<comment type="caution">
    <text evidence="1">The sequence shown here is derived from an EMBL/GenBank/DDBJ whole genome shotgun (WGS) entry which is preliminary data.</text>
</comment>
<protein>
    <submittedName>
        <fullName evidence="1">Uncharacterized protein</fullName>
    </submittedName>
</protein>
<gene>
    <name evidence="1" type="ORF">GCM10010981_40450</name>
</gene>
<accession>A0ABQ1GN41</accession>
<dbReference type="RefSeq" id="WP_188797144.1">
    <property type="nucleotide sequence ID" value="NZ_BMJA01000004.1"/>
</dbReference>
<sequence>MGKKTQSASVALDATSGSDQLTVVICAVGDQLHADGHALDPSKTMDKDYGYSSDLMLGFLGGVHGRLAWHQPPYSFSFDTDFSDSAVQLTVGSLITKINNQTQLRSGS</sequence>
<reference evidence="2" key="1">
    <citation type="journal article" date="2019" name="Int. J. Syst. Evol. Microbiol.">
        <title>The Global Catalogue of Microorganisms (GCM) 10K type strain sequencing project: providing services to taxonomists for standard genome sequencing and annotation.</title>
        <authorList>
            <consortium name="The Broad Institute Genomics Platform"/>
            <consortium name="The Broad Institute Genome Sequencing Center for Infectious Disease"/>
            <person name="Wu L."/>
            <person name="Ma J."/>
        </authorList>
    </citation>
    <scope>NUCLEOTIDE SEQUENCE [LARGE SCALE GENOMIC DNA]</scope>
    <source>
        <strain evidence="2">CGMCC 1.15439</strain>
    </source>
</reference>
<evidence type="ECO:0000313" key="1">
    <source>
        <dbReference type="EMBL" id="GGA47167.1"/>
    </source>
</evidence>
<dbReference type="EMBL" id="BMJA01000004">
    <property type="protein sequence ID" value="GGA47167.1"/>
    <property type="molecule type" value="Genomic_DNA"/>
</dbReference>
<keyword evidence="2" id="KW-1185">Reference proteome</keyword>
<dbReference type="Proteomes" id="UP000620046">
    <property type="component" value="Unassembled WGS sequence"/>
</dbReference>